<gene>
    <name evidence="1" type="ORF">DES36_1127</name>
</gene>
<dbReference type="RefSeq" id="WP_113920991.1">
    <property type="nucleotide sequence ID" value="NZ_QNRX01000012.1"/>
</dbReference>
<name>A0A366I5A2_9FIRM</name>
<keyword evidence="2" id="KW-1185">Reference proteome</keyword>
<organism evidence="1 2">
    <name type="scientific">Alkalibaculum bacchi</name>
    <dbReference type="NCBI Taxonomy" id="645887"/>
    <lineage>
        <taxon>Bacteria</taxon>
        <taxon>Bacillati</taxon>
        <taxon>Bacillota</taxon>
        <taxon>Clostridia</taxon>
        <taxon>Eubacteriales</taxon>
        <taxon>Eubacteriaceae</taxon>
        <taxon>Alkalibaculum</taxon>
    </lineage>
</organism>
<evidence type="ECO:0000313" key="2">
    <source>
        <dbReference type="Proteomes" id="UP000253490"/>
    </source>
</evidence>
<dbReference type="Proteomes" id="UP000253490">
    <property type="component" value="Unassembled WGS sequence"/>
</dbReference>
<dbReference type="EMBL" id="QNRX01000012">
    <property type="protein sequence ID" value="RBP62036.1"/>
    <property type="molecule type" value="Genomic_DNA"/>
</dbReference>
<evidence type="ECO:0000313" key="1">
    <source>
        <dbReference type="EMBL" id="RBP62036.1"/>
    </source>
</evidence>
<proteinExistence type="predicted"/>
<dbReference type="AlphaFoldDB" id="A0A366I5A2"/>
<dbReference type="OrthoDB" id="1705475at2"/>
<sequence length="398" mass="46416">MQQRKFIFLEVIDSGYAVHSKSLKGHIQLNESKGKTTAKVFIEGIKSEEYGIDVFLEGQKVKNVGNFTGQNKVDYIITVEESLEKIEAIAIYPLRDPRSIVLVAYLVNRDSINIKEIVYFKGNQKVSEKKNVSKAIEGKKEVKNNESEVVKVKEPIKVEELKEPLEESSTDELKNEDKDEIITPDLNFSETTEENPTVDREILKETIEKKYADKINESTPKSETEGCDKTENKGGIFNNTIFYLWENLDKLDNILELADPFKQRIQNHKWWYVKEFDTDIQYYCILYNGYLMPMIYPFMNYKNIHAISRDWIFGVVTEDSGDKKLLKYFVYGIPGRFYMQEQPFRGSTGYLYWQSEDVVKSEPMGYWLLYVDVHTGKIVIPRRPVKPPLNKQIMHNNM</sequence>
<protein>
    <submittedName>
        <fullName evidence="1">Uncharacterized protein</fullName>
    </submittedName>
</protein>
<accession>A0A366I5A2</accession>
<reference evidence="1 2" key="1">
    <citation type="submission" date="2018-06" db="EMBL/GenBank/DDBJ databases">
        <title>Genomic Encyclopedia of Type Strains, Phase IV (KMG-IV): sequencing the most valuable type-strain genomes for metagenomic binning, comparative biology and taxonomic classification.</title>
        <authorList>
            <person name="Goeker M."/>
        </authorList>
    </citation>
    <scope>NUCLEOTIDE SEQUENCE [LARGE SCALE GENOMIC DNA]</scope>
    <source>
        <strain evidence="1 2">DSM 22112</strain>
    </source>
</reference>
<comment type="caution">
    <text evidence="1">The sequence shown here is derived from an EMBL/GenBank/DDBJ whole genome shotgun (WGS) entry which is preliminary data.</text>
</comment>